<proteinExistence type="predicted"/>
<dbReference type="Pfam" id="PF08241">
    <property type="entry name" value="Methyltransf_11"/>
    <property type="match status" value="1"/>
</dbReference>
<evidence type="ECO:0000259" key="5">
    <source>
        <dbReference type="Pfam" id="PF08241"/>
    </source>
</evidence>
<evidence type="ECO:0000256" key="4">
    <source>
        <dbReference type="ARBA" id="ARBA00060542"/>
    </source>
</evidence>
<evidence type="ECO:0000313" key="7">
    <source>
        <dbReference type="Proteomes" id="UP000319004"/>
    </source>
</evidence>
<name>A0A518HPL3_9BACT</name>
<keyword evidence="2 6" id="KW-0808">Transferase</keyword>
<dbReference type="Proteomes" id="UP000319004">
    <property type="component" value="Chromosome"/>
</dbReference>
<organism evidence="6 7">
    <name type="scientific">Stieleria neptunia</name>
    <dbReference type="NCBI Taxonomy" id="2527979"/>
    <lineage>
        <taxon>Bacteria</taxon>
        <taxon>Pseudomonadati</taxon>
        <taxon>Planctomycetota</taxon>
        <taxon>Planctomycetia</taxon>
        <taxon>Pirellulales</taxon>
        <taxon>Pirellulaceae</taxon>
        <taxon>Stieleria</taxon>
    </lineage>
</organism>
<feature type="domain" description="Methyltransferase type 11" evidence="5">
    <location>
        <begin position="71"/>
        <end position="169"/>
    </location>
</feature>
<dbReference type="PANTHER" id="PTHR44068:SF11">
    <property type="entry name" value="GERANYL DIPHOSPHATE 2-C-METHYLTRANSFERASE"/>
    <property type="match status" value="1"/>
</dbReference>
<dbReference type="AlphaFoldDB" id="A0A518HPL3"/>
<keyword evidence="3" id="KW-0949">S-adenosyl-L-methionine</keyword>
<reference evidence="6 7" key="1">
    <citation type="submission" date="2019-03" db="EMBL/GenBank/DDBJ databases">
        <title>Deep-cultivation of Planctomycetes and their phenomic and genomic characterization uncovers novel biology.</title>
        <authorList>
            <person name="Wiegand S."/>
            <person name="Jogler M."/>
            <person name="Boedeker C."/>
            <person name="Pinto D."/>
            <person name="Vollmers J."/>
            <person name="Rivas-Marin E."/>
            <person name="Kohn T."/>
            <person name="Peeters S.H."/>
            <person name="Heuer A."/>
            <person name="Rast P."/>
            <person name="Oberbeckmann S."/>
            <person name="Bunk B."/>
            <person name="Jeske O."/>
            <person name="Meyerdierks A."/>
            <person name="Storesund J.E."/>
            <person name="Kallscheuer N."/>
            <person name="Luecker S."/>
            <person name="Lage O.M."/>
            <person name="Pohl T."/>
            <person name="Merkel B.J."/>
            <person name="Hornburger P."/>
            <person name="Mueller R.-W."/>
            <person name="Bruemmer F."/>
            <person name="Labrenz M."/>
            <person name="Spormann A.M."/>
            <person name="Op den Camp H."/>
            <person name="Overmann J."/>
            <person name="Amann R."/>
            <person name="Jetten M.S.M."/>
            <person name="Mascher T."/>
            <person name="Medema M.H."/>
            <person name="Devos D.P."/>
            <person name="Kaster A.-K."/>
            <person name="Ovreas L."/>
            <person name="Rohde M."/>
            <person name="Galperin M.Y."/>
            <person name="Jogler C."/>
        </authorList>
    </citation>
    <scope>NUCLEOTIDE SEQUENCE [LARGE SCALE GENOMIC DNA]</scope>
    <source>
        <strain evidence="6 7">Enr13</strain>
    </source>
</reference>
<evidence type="ECO:0000256" key="3">
    <source>
        <dbReference type="ARBA" id="ARBA00022691"/>
    </source>
</evidence>
<dbReference type="InterPro" id="IPR013216">
    <property type="entry name" value="Methyltransf_11"/>
</dbReference>
<dbReference type="EMBL" id="CP037423">
    <property type="protein sequence ID" value="QDV42785.1"/>
    <property type="molecule type" value="Genomic_DNA"/>
</dbReference>
<dbReference type="GO" id="GO:0032259">
    <property type="term" value="P:methylation"/>
    <property type="evidence" value="ECO:0007669"/>
    <property type="project" value="UniProtKB-KW"/>
</dbReference>
<evidence type="ECO:0000256" key="2">
    <source>
        <dbReference type="ARBA" id="ARBA00022679"/>
    </source>
</evidence>
<dbReference type="Gene3D" id="3.40.50.150">
    <property type="entry name" value="Vaccinia Virus protein VP39"/>
    <property type="match status" value="1"/>
</dbReference>
<dbReference type="InterPro" id="IPR050447">
    <property type="entry name" value="Erg6_SMT_methyltransf"/>
</dbReference>
<sequence length="278" mass="30976">MSMSSETATQVAREYYNSSDADHFYSEIWGGEDIHIGLYESDAEPIKDASRRTVDHLLDRIGDLNQHSTVIDVGSGYGGAARRMVERFGCRVTCVNLSETENARNRRLNEQAGVADRIDVVDGSFEELPFEGGLFDAAWSQDAILHAGNRPRVLGEVDRVLKPGGRFVFTDPMQSNDCPDGVLDPILARIHLADLGSPKFYQGVAEDLGWNDLGFEDLTDQLVNHYARVLQVTEDRQSDLNGKISDDYLERMKTGLQHWVDGGRNGHLSWGVFLFGKP</sequence>
<evidence type="ECO:0000256" key="1">
    <source>
        <dbReference type="ARBA" id="ARBA00022603"/>
    </source>
</evidence>
<dbReference type="CDD" id="cd02440">
    <property type="entry name" value="AdoMet_MTases"/>
    <property type="match status" value="1"/>
</dbReference>
<protein>
    <submittedName>
        <fullName evidence="6">Sarcosine/dimethylglycine N-methyltransferase</fullName>
        <ecNumber evidence="6">2.1.1.157</ecNumber>
    </submittedName>
</protein>
<dbReference type="GO" id="GO:0019286">
    <property type="term" value="P:glycine betaine biosynthetic process from glycine"/>
    <property type="evidence" value="ECO:0007669"/>
    <property type="project" value="UniProtKB-ARBA"/>
</dbReference>
<evidence type="ECO:0000313" key="6">
    <source>
        <dbReference type="EMBL" id="QDV42785.1"/>
    </source>
</evidence>
<keyword evidence="7" id="KW-1185">Reference proteome</keyword>
<comment type="pathway">
    <text evidence="4">Amine and polyamine biosynthesis; betaine biosynthesis via glycine pathway; betaine from glycine: step 3/3.</text>
</comment>
<keyword evidence="1 6" id="KW-0489">Methyltransferase</keyword>
<accession>A0A518HPL3</accession>
<dbReference type="FunFam" id="3.40.50.150:FF:000461">
    <property type="entry name" value="Sarcosine/dimethylglycine N-methyltransferase"/>
    <property type="match status" value="1"/>
</dbReference>
<dbReference type="GO" id="GO:0052729">
    <property type="term" value="F:dimethylglycine N-methyltransferase activity"/>
    <property type="evidence" value="ECO:0007669"/>
    <property type="project" value="UniProtKB-ARBA"/>
</dbReference>
<gene>
    <name evidence="6" type="ORF">Enr13x_26350</name>
</gene>
<dbReference type="EC" id="2.1.1.157" evidence="6"/>
<dbReference type="SUPFAM" id="SSF53335">
    <property type="entry name" value="S-adenosyl-L-methionine-dependent methyltransferases"/>
    <property type="match status" value="1"/>
</dbReference>
<dbReference type="InterPro" id="IPR029063">
    <property type="entry name" value="SAM-dependent_MTases_sf"/>
</dbReference>
<dbReference type="PANTHER" id="PTHR44068">
    <property type="entry name" value="ZGC:194242"/>
    <property type="match status" value="1"/>
</dbReference>
<dbReference type="OrthoDB" id="278023at2"/>
<dbReference type="KEGG" id="snep:Enr13x_26350"/>